<comment type="caution">
    <text evidence="2">The sequence shown here is derived from an EMBL/GenBank/DDBJ whole genome shotgun (WGS) entry which is preliminary data.</text>
</comment>
<feature type="region of interest" description="Disordered" evidence="1">
    <location>
        <begin position="25"/>
        <end position="50"/>
    </location>
</feature>
<protein>
    <recommendedName>
        <fullName evidence="4">DUF4283 domain-containing protein</fullName>
    </recommendedName>
</protein>
<dbReference type="PANTHER" id="PTHR34427">
    <property type="entry name" value="DUF4283 DOMAIN PROTEIN"/>
    <property type="match status" value="1"/>
</dbReference>
<sequence>MLSSLNQVRCGHYITKVNVAKYEKKPNPKLTRKPISRDVPPSNKKPAGGWNKKYDGRSFADAVTGRRDATKSSSSILTKAIILNRVAVMEIQSTLMGEVNCFQLLSNLLKLINADGNIPCYVFYAGGLKAILKFSSGSKAEGYLNSKHSWNRWFKWLKLGIMEDVQFERVAWVKIIGLPIHLRSEENASLIVSNFGKVIEVDGCQNWCNIDLSSSYARILTSTRKLINEEVNCSFNGRIHSVGVVECEDIWKSFSKYYESDSETSNHDSEKYRDVEEGDLELSDTEDEGISETWENNIGDQHDVEEGEIVMEYVENNVPEGADDHEPSLSPATSKKMKVTAGTPTTAINSELGKPPIEHVKTNDANPNKDNNVGDGTVAGVKSDLESRPMPSIRLNFKNAAHTPSGPPIIHTVTDVGISGSDFGGSHSKKRKLDDIHRSNLAFSLTPRRLVNEFTDPVFSAQLRCLLFLIFRFRLMLGTQSSI</sequence>
<accession>A0AAU9LW15</accession>
<feature type="compositionally biased region" description="Basic and acidic residues" evidence="1">
    <location>
        <begin position="264"/>
        <end position="275"/>
    </location>
</feature>
<name>A0AAU9LW15_9ASTR</name>
<dbReference type="EMBL" id="CAKMRJ010000113">
    <property type="protein sequence ID" value="CAH1418130.1"/>
    <property type="molecule type" value="Genomic_DNA"/>
</dbReference>
<keyword evidence="3" id="KW-1185">Reference proteome</keyword>
<dbReference type="Proteomes" id="UP001157418">
    <property type="component" value="Unassembled WGS sequence"/>
</dbReference>
<reference evidence="2 3" key="1">
    <citation type="submission" date="2022-01" db="EMBL/GenBank/DDBJ databases">
        <authorList>
            <person name="Xiong W."/>
            <person name="Schranz E."/>
        </authorList>
    </citation>
    <scope>NUCLEOTIDE SEQUENCE [LARGE SCALE GENOMIC DNA]</scope>
</reference>
<evidence type="ECO:0000313" key="2">
    <source>
        <dbReference type="EMBL" id="CAH1418130.1"/>
    </source>
</evidence>
<evidence type="ECO:0000313" key="3">
    <source>
        <dbReference type="Proteomes" id="UP001157418"/>
    </source>
</evidence>
<dbReference type="PANTHER" id="PTHR34427:SF5">
    <property type="entry name" value="DUF4283 DOMAIN-CONTAINING PROTEIN"/>
    <property type="match status" value="1"/>
</dbReference>
<dbReference type="AlphaFoldDB" id="A0AAU9LW15"/>
<feature type="compositionally biased region" description="Acidic residues" evidence="1">
    <location>
        <begin position="276"/>
        <end position="288"/>
    </location>
</feature>
<gene>
    <name evidence="2" type="ORF">LVIROSA_LOCUS5746</name>
</gene>
<feature type="region of interest" description="Disordered" evidence="1">
    <location>
        <begin position="319"/>
        <end position="339"/>
    </location>
</feature>
<evidence type="ECO:0008006" key="4">
    <source>
        <dbReference type="Google" id="ProtNLM"/>
    </source>
</evidence>
<feature type="region of interest" description="Disordered" evidence="1">
    <location>
        <begin position="260"/>
        <end position="288"/>
    </location>
</feature>
<evidence type="ECO:0000256" key="1">
    <source>
        <dbReference type="SAM" id="MobiDB-lite"/>
    </source>
</evidence>
<proteinExistence type="predicted"/>
<organism evidence="2 3">
    <name type="scientific">Lactuca virosa</name>
    <dbReference type="NCBI Taxonomy" id="75947"/>
    <lineage>
        <taxon>Eukaryota</taxon>
        <taxon>Viridiplantae</taxon>
        <taxon>Streptophyta</taxon>
        <taxon>Embryophyta</taxon>
        <taxon>Tracheophyta</taxon>
        <taxon>Spermatophyta</taxon>
        <taxon>Magnoliopsida</taxon>
        <taxon>eudicotyledons</taxon>
        <taxon>Gunneridae</taxon>
        <taxon>Pentapetalae</taxon>
        <taxon>asterids</taxon>
        <taxon>campanulids</taxon>
        <taxon>Asterales</taxon>
        <taxon>Asteraceae</taxon>
        <taxon>Cichorioideae</taxon>
        <taxon>Cichorieae</taxon>
        <taxon>Lactucinae</taxon>
        <taxon>Lactuca</taxon>
    </lineage>
</organism>